<evidence type="ECO:0000313" key="2">
    <source>
        <dbReference type="EMBL" id="JAP93893.1"/>
    </source>
</evidence>
<dbReference type="Pfam" id="PF02138">
    <property type="entry name" value="Beach"/>
    <property type="match status" value="1"/>
</dbReference>
<accession>A0A146KAP5</accession>
<evidence type="ECO:0000259" key="1">
    <source>
        <dbReference type="PROSITE" id="PS50197"/>
    </source>
</evidence>
<dbReference type="SMART" id="SM01026">
    <property type="entry name" value="Beach"/>
    <property type="match status" value="1"/>
</dbReference>
<organism evidence="2">
    <name type="scientific">Trepomonas sp. PC1</name>
    <dbReference type="NCBI Taxonomy" id="1076344"/>
    <lineage>
        <taxon>Eukaryota</taxon>
        <taxon>Metamonada</taxon>
        <taxon>Diplomonadida</taxon>
        <taxon>Hexamitidae</taxon>
        <taxon>Hexamitinae</taxon>
        <taxon>Trepomonas</taxon>
    </lineage>
</organism>
<dbReference type="Gene3D" id="1.10.1540.10">
    <property type="entry name" value="BEACH domain"/>
    <property type="match status" value="1"/>
</dbReference>
<dbReference type="InterPro" id="IPR000409">
    <property type="entry name" value="BEACH_dom"/>
</dbReference>
<dbReference type="EMBL" id="GDID01002713">
    <property type="protein sequence ID" value="JAP93893.1"/>
    <property type="molecule type" value="Transcribed_RNA"/>
</dbReference>
<feature type="non-terminal residue" evidence="2">
    <location>
        <position position="1"/>
    </location>
</feature>
<proteinExistence type="predicted"/>
<dbReference type="InterPro" id="IPR050865">
    <property type="entry name" value="BEACH_Domain"/>
</dbReference>
<feature type="domain" description="BEACH" evidence="1">
    <location>
        <begin position="67"/>
        <end position="358"/>
    </location>
</feature>
<dbReference type="PANTHER" id="PTHR13743">
    <property type="entry name" value="BEIGE/BEACH-RELATED"/>
    <property type="match status" value="1"/>
</dbReference>
<protein>
    <submittedName>
        <fullName evidence="2">Beige/BEACH domain-containing protein</fullName>
    </submittedName>
</protein>
<gene>
    <name evidence="2" type="ORF">TPC1_13635</name>
</gene>
<dbReference type="AlphaFoldDB" id="A0A146KAP5"/>
<sequence>PAIKITDDLQKLLNKNFYNVPSKLIQLVKNYWISYFTDYIVKPIMLAPVFEPFAERSLSCLYKIDPKLMSEKYIALCLKDFYLNDVISALQFLVYVNLLAGRSFNDISQYPIIPVVQNRLLRMPVQAQNEKRVQQLKQRIQQVKEQFDPRYHPKSAMNMFNMEMFVNGTFCSNSASVVHYLFRFQPYTTALIDLQSGKFDSPDRMYHSYKCLNQVIFDSGFKEHIPNLLTSVKVNLNLFDFDVGNRQNGKKVGDLDFTDDSIQPLQIPIVNQSEAQQPKSPKIVITLTDDFQEEKIQLEEDEEEEISSQFTTKTEPIEGQKVKNSLELYFELNLDLQHAAKQEIINWLHLFFGAHQNSQSHFNQYPSFVYFLRIADLDYLNQEMDKIKYFGCMPKQVFDIHKPKLLDEPLSSNVSTRINNIADTFQHELINTKGDLKFYQRKIVMGIDDFVIERLQNKRPILKPFIQLETQYKHLYGLVYYQVNEFSINFFIKNQEYTKVYTLLSNEYIFQIKKYQNFIVLQTSKIQVYKFNLTHQSLRLTLLKEFQTNDFCLSKQGVLYFNFNNKINVYDILNSQYLAFLNVDLKRLQINKDNFLFGVDQNTLKVFSNELIEVFQFPLQKCQRFVCQSCFKDYLVVVYDEKQIQLLNIPQQLNQNLQYEQITQKQNQFILGCQFEQINCENLLNNTFSKKIIKFGDNQLKVVGEAEFETQIQKVEVGKYGEVWVLTGEWATYRRKW</sequence>
<dbReference type="SUPFAM" id="SSF81837">
    <property type="entry name" value="BEACH domain"/>
    <property type="match status" value="2"/>
</dbReference>
<name>A0A146KAP5_9EUKA</name>
<reference evidence="2" key="1">
    <citation type="submission" date="2015-07" db="EMBL/GenBank/DDBJ databases">
        <title>Adaptation to a free-living lifestyle via gene acquisitions in the diplomonad Trepomonas sp. PC1.</title>
        <authorList>
            <person name="Xu F."/>
            <person name="Jerlstrom-Hultqvist J."/>
            <person name="Kolisko M."/>
            <person name="Simpson A.G.B."/>
            <person name="Roger A.J."/>
            <person name="Svard S.G."/>
            <person name="Andersson J.O."/>
        </authorList>
    </citation>
    <scope>NUCLEOTIDE SEQUENCE</scope>
    <source>
        <strain evidence="2">PC1</strain>
    </source>
</reference>
<dbReference type="InterPro" id="IPR036372">
    <property type="entry name" value="BEACH_dom_sf"/>
</dbReference>
<dbReference type="PROSITE" id="PS50197">
    <property type="entry name" value="BEACH"/>
    <property type="match status" value="1"/>
</dbReference>